<organism evidence="1 2">
    <name type="scientific">Suillus fuscotomentosus</name>
    <dbReference type="NCBI Taxonomy" id="1912939"/>
    <lineage>
        <taxon>Eukaryota</taxon>
        <taxon>Fungi</taxon>
        <taxon>Dikarya</taxon>
        <taxon>Basidiomycota</taxon>
        <taxon>Agaricomycotina</taxon>
        <taxon>Agaricomycetes</taxon>
        <taxon>Agaricomycetidae</taxon>
        <taxon>Boletales</taxon>
        <taxon>Suillineae</taxon>
        <taxon>Suillaceae</taxon>
        <taxon>Suillus</taxon>
    </lineage>
</organism>
<gene>
    <name evidence="1" type="ORF">F5891DRAFT_949808</name>
</gene>
<evidence type="ECO:0000313" key="1">
    <source>
        <dbReference type="EMBL" id="KAG1901847.1"/>
    </source>
</evidence>
<protein>
    <submittedName>
        <fullName evidence="1">Uncharacterized protein</fullName>
    </submittedName>
</protein>
<dbReference type="RefSeq" id="XP_041227422.1">
    <property type="nucleotide sequence ID" value="XM_041374906.1"/>
</dbReference>
<dbReference type="AlphaFoldDB" id="A0AAD4E9H7"/>
<feature type="non-terminal residue" evidence="1">
    <location>
        <position position="1"/>
    </location>
</feature>
<name>A0AAD4E9H7_9AGAM</name>
<comment type="caution">
    <text evidence="1">The sequence shown here is derived from an EMBL/GenBank/DDBJ whole genome shotgun (WGS) entry which is preliminary data.</text>
</comment>
<dbReference type="GeneID" id="64669204"/>
<evidence type="ECO:0000313" key="2">
    <source>
        <dbReference type="Proteomes" id="UP001195769"/>
    </source>
</evidence>
<accession>A0AAD4E9H7</accession>
<keyword evidence="2" id="KW-1185">Reference proteome</keyword>
<reference evidence="1" key="1">
    <citation type="journal article" date="2020" name="New Phytol.">
        <title>Comparative genomics reveals dynamic genome evolution in host specialist ectomycorrhizal fungi.</title>
        <authorList>
            <person name="Lofgren L.A."/>
            <person name="Nguyen N.H."/>
            <person name="Vilgalys R."/>
            <person name="Ruytinx J."/>
            <person name="Liao H.L."/>
            <person name="Branco S."/>
            <person name="Kuo A."/>
            <person name="LaButti K."/>
            <person name="Lipzen A."/>
            <person name="Andreopoulos W."/>
            <person name="Pangilinan J."/>
            <person name="Riley R."/>
            <person name="Hundley H."/>
            <person name="Na H."/>
            <person name="Barry K."/>
            <person name="Grigoriev I.V."/>
            <person name="Stajich J.E."/>
            <person name="Kennedy P.G."/>
        </authorList>
    </citation>
    <scope>NUCLEOTIDE SEQUENCE</scope>
    <source>
        <strain evidence="1">FC203</strain>
    </source>
</reference>
<proteinExistence type="predicted"/>
<dbReference type="Proteomes" id="UP001195769">
    <property type="component" value="Unassembled WGS sequence"/>
</dbReference>
<sequence>ARPTVDAAYIVITLTEKPLQDLDLRLLVEKSDMVGWLGPRRHVKASSKYCMNSIPHFTYIVCYNLILTRAVRNHRLRRAAQTR</sequence>
<dbReference type="EMBL" id="JABBWK010000019">
    <property type="protein sequence ID" value="KAG1901847.1"/>
    <property type="molecule type" value="Genomic_DNA"/>
</dbReference>